<evidence type="ECO:0000256" key="1">
    <source>
        <dbReference type="ARBA" id="ARBA00010923"/>
    </source>
</evidence>
<keyword evidence="3" id="KW-0238">DNA-binding</keyword>
<dbReference type="GO" id="GO:0009307">
    <property type="term" value="P:DNA restriction-modification system"/>
    <property type="evidence" value="ECO:0007669"/>
    <property type="project" value="UniProtKB-KW"/>
</dbReference>
<keyword evidence="2" id="KW-0680">Restriction system</keyword>
<evidence type="ECO:0000256" key="4">
    <source>
        <dbReference type="SAM" id="Coils"/>
    </source>
</evidence>
<evidence type="ECO:0000313" key="6">
    <source>
        <dbReference type="EMBL" id="SEB31569.1"/>
    </source>
</evidence>
<dbReference type="Pfam" id="PF01420">
    <property type="entry name" value="Methylase_S"/>
    <property type="match status" value="2"/>
</dbReference>
<name>A0A231FWY7_PSEJE</name>
<dbReference type="InterPro" id="IPR000055">
    <property type="entry name" value="Restrct_endonuc_typeI_TRD"/>
</dbReference>
<comment type="similarity">
    <text evidence="1">Belongs to the type-I restriction system S methylase family.</text>
</comment>
<dbReference type="PANTHER" id="PTHR43140">
    <property type="entry name" value="TYPE-1 RESTRICTION ENZYME ECOKI SPECIFICITY PROTEIN"/>
    <property type="match status" value="1"/>
</dbReference>
<feature type="coiled-coil region" evidence="4">
    <location>
        <begin position="230"/>
        <end position="257"/>
    </location>
</feature>
<dbReference type="CDD" id="cd17256">
    <property type="entry name" value="RMtype1_S_EcoJA65PI-TRD1-CR1_like"/>
    <property type="match status" value="1"/>
</dbReference>
<dbReference type="InterPro" id="IPR044946">
    <property type="entry name" value="Restrct_endonuc_typeI_TRD_sf"/>
</dbReference>
<dbReference type="Gene3D" id="3.90.220.20">
    <property type="entry name" value="DNA methylase specificity domains"/>
    <property type="match status" value="2"/>
</dbReference>
<dbReference type="CDD" id="cd17262">
    <property type="entry name" value="RMtype1_S_Aco12261I-TRD2-CR2"/>
    <property type="match status" value="1"/>
</dbReference>
<sequence>MTVLLTENLPLLAGAPNGIKKLRELILELAVRGKLLPQDLSDEPASVLLKRISEEKAILLSEGKIRKQKDLGDIAGPLINFPVPQGWAVTTIGEAMICRDGERIPVSQAEREGREKIYDYYGASGVIDKIDGYLFDKPLLLVGEDGANLINRSTPIAFIARGSYWVNNHAHVLDGINEQFLRYVELYFNAIDLKPYVTGTAQPKMNQAKMNGIPLPLPPEREQLRIVAKVVELMALCDRLEAQQANAESAHARLVQELLDSLNQASDATDFATSWQRLAEHFHTLFTTEHSIDTLKQTLLQLAVMGKLAPQDISEDSPNFHSFGTEAPKLADEKIALYSIPSQWRWIKLCDLLEEGRDISYGVIKLGTEPKQGGVPTLRCSDVKPGYIDLRGVRRVAHDIEQDYVRTRLRGGEILINIRGTLGGVAVVDKKLVGYNVAREVAVVPLNPELNAQYLSIAMQSSYFWRRINQQLRGIAYKGLNLGALRLFPIPIPPVAEQHRIVTKIDQLMALCDQLKTRLTQARQLNEQLASTLVEQAVA</sequence>
<dbReference type="InterPro" id="IPR051212">
    <property type="entry name" value="Type-I_RE_S_subunit"/>
</dbReference>
<feature type="domain" description="Type I restriction modification DNA specificity" evidence="5">
    <location>
        <begin position="386"/>
        <end position="520"/>
    </location>
</feature>
<protein>
    <submittedName>
        <fullName evidence="6">Type I restriction enzyme, S subunit</fullName>
    </submittedName>
</protein>
<gene>
    <name evidence="6" type="ORF">SAMN04490187_0226</name>
</gene>
<dbReference type="AlphaFoldDB" id="A0A231FWY7"/>
<dbReference type="GO" id="GO:0003677">
    <property type="term" value="F:DNA binding"/>
    <property type="evidence" value="ECO:0007669"/>
    <property type="project" value="UniProtKB-KW"/>
</dbReference>
<dbReference type="EMBL" id="FNTC01000001">
    <property type="protein sequence ID" value="SEB31569.1"/>
    <property type="molecule type" value="Genomic_DNA"/>
</dbReference>
<proteinExistence type="inferred from homology"/>
<dbReference type="RefSeq" id="WP_090451619.1">
    <property type="nucleotide sequence ID" value="NZ_FNTC01000001.1"/>
</dbReference>
<evidence type="ECO:0000313" key="7">
    <source>
        <dbReference type="Proteomes" id="UP000198542"/>
    </source>
</evidence>
<keyword evidence="4" id="KW-0175">Coiled coil</keyword>
<organism evidence="6 7">
    <name type="scientific">Pseudomonas jessenii</name>
    <dbReference type="NCBI Taxonomy" id="77298"/>
    <lineage>
        <taxon>Bacteria</taxon>
        <taxon>Pseudomonadati</taxon>
        <taxon>Pseudomonadota</taxon>
        <taxon>Gammaproteobacteria</taxon>
        <taxon>Pseudomonadales</taxon>
        <taxon>Pseudomonadaceae</taxon>
        <taxon>Pseudomonas</taxon>
    </lineage>
</organism>
<evidence type="ECO:0000256" key="3">
    <source>
        <dbReference type="ARBA" id="ARBA00023125"/>
    </source>
</evidence>
<feature type="domain" description="Type I restriction modification DNA specificity" evidence="5">
    <location>
        <begin position="84"/>
        <end position="245"/>
    </location>
</feature>
<dbReference type="SUPFAM" id="SSF116734">
    <property type="entry name" value="DNA methylase specificity domain"/>
    <property type="match status" value="2"/>
</dbReference>
<keyword evidence="7" id="KW-1185">Reference proteome</keyword>
<reference evidence="7" key="1">
    <citation type="submission" date="2016-10" db="EMBL/GenBank/DDBJ databases">
        <authorList>
            <person name="Varghese N."/>
            <person name="Submissions S."/>
        </authorList>
    </citation>
    <scope>NUCLEOTIDE SEQUENCE [LARGE SCALE GENOMIC DNA]</scope>
    <source>
        <strain evidence="7">BS3660</strain>
    </source>
</reference>
<accession>A0A231FWY7</accession>
<evidence type="ECO:0000256" key="2">
    <source>
        <dbReference type="ARBA" id="ARBA00022747"/>
    </source>
</evidence>
<feature type="coiled-coil region" evidence="4">
    <location>
        <begin position="505"/>
        <end position="532"/>
    </location>
</feature>
<dbReference type="Proteomes" id="UP000198542">
    <property type="component" value="Unassembled WGS sequence"/>
</dbReference>
<evidence type="ECO:0000259" key="5">
    <source>
        <dbReference type="Pfam" id="PF01420"/>
    </source>
</evidence>
<dbReference type="PANTHER" id="PTHR43140:SF1">
    <property type="entry name" value="TYPE I RESTRICTION ENZYME ECOKI SPECIFICITY SUBUNIT"/>
    <property type="match status" value="1"/>
</dbReference>